<sequence length="126" mass="14223">MAFGVFDGLHEGHKYFLSEALKLCDELVVVVTPDEAVATLKGHLPQQRYKERVVAITAFNPILKVVEGDLALGEWTVLKNHKPDNVMLGYDQEKLMREIRLLNIPYKLIPPHKPDIYKSSLLKTGG</sequence>
<dbReference type="PANTHER" id="PTHR43793">
    <property type="entry name" value="FAD SYNTHASE"/>
    <property type="match status" value="1"/>
</dbReference>
<dbReference type="PANTHER" id="PTHR43793:SF1">
    <property type="entry name" value="FAD SYNTHASE"/>
    <property type="match status" value="1"/>
</dbReference>
<evidence type="ECO:0000256" key="1">
    <source>
        <dbReference type="ARBA" id="ARBA00022679"/>
    </source>
</evidence>
<dbReference type="InterPro" id="IPR014729">
    <property type="entry name" value="Rossmann-like_a/b/a_fold"/>
</dbReference>
<dbReference type="Pfam" id="PF01467">
    <property type="entry name" value="CTP_transf_like"/>
    <property type="match status" value="1"/>
</dbReference>
<dbReference type="SUPFAM" id="SSF52374">
    <property type="entry name" value="Nucleotidylyl transferase"/>
    <property type="match status" value="1"/>
</dbReference>
<dbReference type="Proteomes" id="UP000178249">
    <property type="component" value="Unassembled WGS sequence"/>
</dbReference>
<comment type="caution">
    <text evidence="4">The sequence shown here is derived from an EMBL/GenBank/DDBJ whole genome shotgun (WGS) entry which is preliminary data.</text>
</comment>
<organism evidence="4 5">
    <name type="scientific">Candidatus Kaiserbacteria bacterium RIFCSPHIGHO2_01_FULL_48_10</name>
    <dbReference type="NCBI Taxonomy" id="1798476"/>
    <lineage>
        <taxon>Bacteria</taxon>
        <taxon>Candidatus Kaiseribacteriota</taxon>
    </lineage>
</organism>
<evidence type="ECO:0000313" key="5">
    <source>
        <dbReference type="Proteomes" id="UP000178249"/>
    </source>
</evidence>
<dbReference type="InterPro" id="IPR050385">
    <property type="entry name" value="Archaeal_FAD_synthase"/>
</dbReference>
<dbReference type="EMBL" id="MFKP01000047">
    <property type="protein sequence ID" value="OGG43199.1"/>
    <property type="molecule type" value="Genomic_DNA"/>
</dbReference>
<protein>
    <recommendedName>
        <fullName evidence="3">Cytidyltransferase-like domain-containing protein</fullName>
    </recommendedName>
</protein>
<reference evidence="4 5" key="1">
    <citation type="journal article" date="2016" name="Nat. Commun.">
        <title>Thousands of microbial genomes shed light on interconnected biogeochemical processes in an aquifer system.</title>
        <authorList>
            <person name="Anantharaman K."/>
            <person name="Brown C.T."/>
            <person name="Hug L.A."/>
            <person name="Sharon I."/>
            <person name="Castelle C.J."/>
            <person name="Probst A.J."/>
            <person name="Thomas B.C."/>
            <person name="Singh A."/>
            <person name="Wilkins M.J."/>
            <person name="Karaoz U."/>
            <person name="Brodie E.L."/>
            <person name="Williams K.H."/>
            <person name="Hubbard S.S."/>
            <person name="Banfield J.F."/>
        </authorList>
    </citation>
    <scope>NUCLEOTIDE SEQUENCE [LARGE SCALE GENOMIC DNA]</scope>
</reference>
<accession>A0A1F6C1X9</accession>
<name>A0A1F6C1X9_9BACT</name>
<feature type="domain" description="Cytidyltransferase-like" evidence="3">
    <location>
        <begin position="2"/>
        <end position="93"/>
    </location>
</feature>
<dbReference type="AlphaFoldDB" id="A0A1F6C1X9"/>
<dbReference type="Gene3D" id="3.40.50.620">
    <property type="entry name" value="HUPs"/>
    <property type="match status" value="1"/>
</dbReference>
<dbReference type="InterPro" id="IPR004821">
    <property type="entry name" value="Cyt_trans-like"/>
</dbReference>
<proteinExistence type="predicted"/>
<keyword evidence="2" id="KW-0548">Nucleotidyltransferase</keyword>
<evidence type="ECO:0000259" key="3">
    <source>
        <dbReference type="Pfam" id="PF01467"/>
    </source>
</evidence>
<evidence type="ECO:0000313" key="4">
    <source>
        <dbReference type="EMBL" id="OGG43199.1"/>
    </source>
</evidence>
<dbReference type="NCBIfam" id="TIGR00125">
    <property type="entry name" value="cyt_tran_rel"/>
    <property type="match status" value="1"/>
</dbReference>
<keyword evidence="1" id="KW-0808">Transferase</keyword>
<evidence type="ECO:0000256" key="2">
    <source>
        <dbReference type="ARBA" id="ARBA00022695"/>
    </source>
</evidence>
<dbReference type="GO" id="GO:0016779">
    <property type="term" value="F:nucleotidyltransferase activity"/>
    <property type="evidence" value="ECO:0007669"/>
    <property type="project" value="UniProtKB-KW"/>
</dbReference>
<gene>
    <name evidence="4" type="ORF">A2841_03465</name>
</gene>